<dbReference type="AlphaFoldDB" id="A4CLK9"/>
<reference evidence="1 2" key="1">
    <citation type="journal article" date="2009" name="J. Bacteriol.">
        <title>Complete genome sequence of Robiginitalea biformata HTCC2501.</title>
        <authorList>
            <person name="Oh H.M."/>
            <person name="Giovannoni S.J."/>
            <person name="Lee K."/>
            <person name="Ferriera S."/>
            <person name="Johnson J."/>
            <person name="Cho J.C."/>
        </authorList>
    </citation>
    <scope>NUCLEOTIDE SEQUENCE [LARGE SCALE GENOMIC DNA]</scope>
    <source>
        <strain evidence="2">ATCC BAA-864 / HTCC2501 / KCTC 12146</strain>
    </source>
</reference>
<dbReference type="HOGENOM" id="CLU_140930_3_0_10"/>
<dbReference type="InterPro" id="IPR004401">
    <property type="entry name" value="YbaB/EbfC"/>
</dbReference>
<dbReference type="SUPFAM" id="SSF82607">
    <property type="entry name" value="YbaB-like"/>
    <property type="match status" value="1"/>
</dbReference>
<protein>
    <recommendedName>
        <fullName evidence="3">Nucleoid-associated protein</fullName>
    </recommendedName>
</protein>
<dbReference type="InterPro" id="IPR036894">
    <property type="entry name" value="YbaB-like_sf"/>
</dbReference>
<sequence length="108" mass="11893">MFGDLMGMMGKLKESQEKVKATRERLKTVTLRESSPDGLLEVTVSASREIRDIQISGELLGDKEQLTDYLVTVVNRAMQKAGEIHDAELSAAAKEGMPDIPGLDNFLK</sequence>
<keyword evidence="2" id="KW-1185">Reference proteome</keyword>
<evidence type="ECO:0000313" key="2">
    <source>
        <dbReference type="Proteomes" id="UP000009049"/>
    </source>
</evidence>
<evidence type="ECO:0000313" key="1">
    <source>
        <dbReference type="EMBL" id="EAR15758.1"/>
    </source>
</evidence>
<dbReference type="eggNOG" id="COG0718">
    <property type="taxonomic scope" value="Bacteria"/>
</dbReference>
<gene>
    <name evidence="1" type="ordered locus">RB2501_15559</name>
</gene>
<organism evidence="1 2">
    <name type="scientific">Robiginitalea biformata (strain ATCC BAA-864 / DSM 15991 / KCTC 12146 / HTCC2501)</name>
    <dbReference type="NCBI Taxonomy" id="313596"/>
    <lineage>
        <taxon>Bacteria</taxon>
        <taxon>Pseudomonadati</taxon>
        <taxon>Bacteroidota</taxon>
        <taxon>Flavobacteriia</taxon>
        <taxon>Flavobacteriales</taxon>
        <taxon>Flavobacteriaceae</taxon>
        <taxon>Robiginitalea</taxon>
    </lineage>
</organism>
<dbReference type="NCBIfam" id="TIGR00103">
    <property type="entry name" value="DNA_YbaB_EbfC"/>
    <property type="match status" value="1"/>
</dbReference>
<name>A4CLK9_ROBBH</name>
<dbReference type="OrthoDB" id="1149219at2"/>
<dbReference type="PIRSF" id="PIRSF004555">
    <property type="entry name" value="UCP004555"/>
    <property type="match status" value="1"/>
</dbReference>
<dbReference type="RefSeq" id="WP_015755073.1">
    <property type="nucleotide sequence ID" value="NC_013222.1"/>
</dbReference>
<dbReference type="EMBL" id="CP001712">
    <property type="protein sequence ID" value="EAR15758.1"/>
    <property type="molecule type" value="Genomic_DNA"/>
</dbReference>
<dbReference type="Proteomes" id="UP000009049">
    <property type="component" value="Chromosome"/>
</dbReference>
<dbReference type="Gene3D" id="3.30.1310.10">
    <property type="entry name" value="Nucleoid-associated protein YbaB-like domain"/>
    <property type="match status" value="1"/>
</dbReference>
<dbReference type="Pfam" id="PF02575">
    <property type="entry name" value="YbaB_DNA_bd"/>
    <property type="match status" value="1"/>
</dbReference>
<evidence type="ECO:0008006" key="3">
    <source>
        <dbReference type="Google" id="ProtNLM"/>
    </source>
</evidence>
<dbReference type="KEGG" id="rbi:RB2501_15559"/>
<proteinExistence type="predicted"/>
<dbReference type="GO" id="GO:0003677">
    <property type="term" value="F:DNA binding"/>
    <property type="evidence" value="ECO:0007669"/>
    <property type="project" value="InterPro"/>
</dbReference>
<accession>A4CLK9</accession>
<dbReference type="STRING" id="313596.RB2501_15559"/>